<evidence type="ECO:0000313" key="1">
    <source>
        <dbReference type="EMBL" id="NVZ08087.1"/>
    </source>
</evidence>
<keyword evidence="2" id="KW-1185">Reference proteome</keyword>
<organism evidence="1 2">
    <name type="scientific">Allochromatium humboldtianum</name>
    <dbReference type="NCBI Taxonomy" id="504901"/>
    <lineage>
        <taxon>Bacteria</taxon>
        <taxon>Pseudomonadati</taxon>
        <taxon>Pseudomonadota</taxon>
        <taxon>Gammaproteobacteria</taxon>
        <taxon>Chromatiales</taxon>
        <taxon>Chromatiaceae</taxon>
        <taxon>Allochromatium</taxon>
    </lineage>
</organism>
<dbReference type="AlphaFoldDB" id="A0A850RA40"/>
<proteinExistence type="predicted"/>
<reference evidence="1 2" key="1">
    <citation type="submission" date="2020-06" db="EMBL/GenBank/DDBJ databases">
        <title>Whole-genome sequence of Allochromatium humboldtianum DSM 21881, type strain.</title>
        <authorList>
            <person name="Kyndt J.A."/>
            <person name="Meyer T.E."/>
        </authorList>
    </citation>
    <scope>NUCLEOTIDE SEQUENCE [LARGE SCALE GENOMIC DNA]</scope>
    <source>
        <strain evidence="1 2">DSM 21881</strain>
    </source>
</reference>
<accession>A0A850RA40</accession>
<name>A0A850RA40_9GAMM</name>
<dbReference type="Proteomes" id="UP000592294">
    <property type="component" value="Unassembled WGS sequence"/>
</dbReference>
<evidence type="ECO:0000313" key="2">
    <source>
        <dbReference type="Proteomes" id="UP000592294"/>
    </source>
</evidence>
<protein>
    <submittedName>
        <fullName evidence="1">Uncharacterized protein</fullName>
    </submittedName>
</protein>
<sequence>MIKYIKIITTTTILASMILLHPLITIADVVSPKFSQSTIDRAMSLPILTDNAGRFDIWAAAHYLSIVAYFNSNAASSDGRSIADRTVENLTSVVSPGNEPGLRGIMFSWGDHHVAGLIAFAKYNPAVWEKLSPETKERADLLMRVGTFIANIQHNAANQCYLDIKMTDAGNYNPNQRNSMVAWMSYAYIYFGSAEKVNSVLSSFDHPALIKKLSDFGWSKLTASLSGSDTVKLMIQGGQSTASKCEVNPEGVRKAFTFKGRIVTGDPGCPAWYETGSEVAYDPYNLLRREEYDFNLAAQIVDKACKIDTKCGTAGHIADGFASPNLGEIGMFLEYNINGRSSPDYVAWGAKNSLFHLTSIIAAGLWKSGSTEYDEIIARYKNAVKTWLYRVEGNKWYDTAFCEFKPGPDLYSGRDFAIDLWNAMIDSDIVWSYKPIMGSMNTLKIVPPKIINVDMKN</sequence>
<comment type="caution">
    <text evidence="1">The sequence shown here is derived from an EMBL/GenBank/DDBJ whole genome shotgun (WGS) entry which is preliminary data.</text>
</comment>
<dbReference type="RefSeq" id="WP_176974871.1">
    <property type="nucleotide sequence ID" value="NZ_JABZEO010000001.1"/>
</dbReference>
<dbReference type="EMBL" id="JABZEO010000001">
    <property type="protein sequence ID" value="NVZ08087.1"/>
    <property type="molecule type" value="Genomic_DNA"/>
</dbReference>
<gene>
    <name evidence="1" type="ORF">HW932_02275</name>
</gene>